<dbReference type="SMART" id="SM00175">
    <property type="entry name" value="RAB"/>
    <property type="match status" value="1"/>
</dbReference>
<name>A0A0L0C618_LUCCU</name>
<dbReference type="Gene3D" id="3.40.50.300">
    <property type="entry name" value="P-loop containing nucleotide triphosphate hydrolases"/>
    <property type="match status" value="1"/>
</dbReference>
<evidence type="ECO:0000313" key="6">
    <source>
        <dbReference type="EMBL" id="KNC26859.1"/>
    </source>
</evidence>
<dbReference type="PROSITE" id="PS51419">
    <property type="entry name" value="RAB"/>
    <property type="match status" value="1"/>
</dbReference>
<feature type="region of interest" description="Disordered" evidence="5">
    <location>
        <begin position="718"/>
        <end position="742"/>
    </location>
</feature>
<dbReference type="PROSITE" id="PS51421">
    <property type="entry name" value="RAS"/>
    <property type="match status" value="1"/>
</dbReference>
<feature type="compositionally biased region" description="Low complexity" evidence="5">
    <location>
        <begin position="282"/>
        <end position="293"/>
    </location>
</feature>
<feature type="region of interest" description="Disordered" evidence="5">
    <location>
        <begin position="434"/>
        <end position="461"/>
    </location>
</feature>
<comment type="similarity">
    <text evidence="1">Belongs to the small GTPase superfamily. Rab family.</text>
</comment>
<dbReference type="AlphaFoldDB" id="A0A0L0C618"/>
<dbReference type="STRING" id="7375.A0A0L0C618"/>
<evidence type="ECO:0000256" key="1">
    <source>
        <dbReference type="ARBA" id="ARBA00006270"/>
    </source>
</evidence>
<feature type="region of interest" description="Disordered" evidence="5">
    <location>
        <begin position="282"/>
        <end position="325"/>
    </location>
</feature>
<dbReference type="InterPro" id="IPR001806">
    <property type="entry name" value="Small_GTPase"/>
</dbReference>
<evidence type="ECO:0000256" key="5">
    <source>
        <dbReference type="SAM" id="MobiDB-lite"/>
    </source>
</evidence>
<dbReference type="PANTHER" id="PTHR47978">
    <property type="match status" value="1"/>
</dbReference>
<dbReference type="NCBIfam" id="TIGR00231">
    <property type="entry name" value="small_GTP"/>
    <property type="match status" value="1"/>
</dbReference>
<dbReference type="SMART" id="SM00174">
    <property type="entry name" value="RHO"/>
    <property type="match status" value="1"/>
</dbReference>
<dbReference type="InterPro" id="IPR005225">
    <property type="entry name" value="Small_GTP-bd"/>
</dbReference>
<dbReference type="FunFam" id="3.40.50.300:FF:001129">
    <property type="entry name" value="ras-related protein Rab-44 isoform X2"/>
    <property type="match status" value="1"/>
</dbReference>
<sequence>MSQIPDDASSMSDDVFEDPETTQRRVEESRRRKDYANTEYSLTRGSGYYGDGALASSEYCRSQTPSGYPGYRPPREALQMYALEDAGYTIDDYDDGWRSYHYDEVGMPSHLTHQHLPPFDDTVNHKTILLGDSGVGKTSFLVKYNTGEFRLGSFSATVGIALTVCVQSGICWIPEHNRFWDANRVMGHWHMLGNCQWYSNSTNALETLLVNPPTDIYLIYKAALIIELLITLGELVTLECYNQDTLEGYSHSSDVPDRITDTEYVINCEKLIPDRICASPSSLSPSAKSQMSQLQHHLSYDMRSESTNSSPTHGRRESLVKPTWQNIRPGQIPLKTLEKINGITSDSDNEDCEYLRRSSLNYASNGATTTQASTSAAQQQQQQHSAHSHQQHSNVRKHSGSNLGQLTRKGSLVVHRDSLSSNASLRSARSSIDNTSFFSVSGPSTDGKVNKTSTTSSSSGRSLVRMISNKCTTVTSSDEEMDYDFLAKPDLPNPEDTYPQLLTRLDLIVLANMFLTNSYHESDGYQDRNPNRKRPDSVRMPAVPGFAKNPIIMARSVSAGPHSTLATHVPTNFSKSKNPPTASSTPTTPTSNKKQLEKIPSISAHSESSEEDEDADGGGGGGGNHETNNHNIKEDEEDDDDDDDDESDRDQIRKRTSVIKHQYRNTTDWSPCGGGGGSGVVNAITSGNGSIPTKNISTKMASGIRACKATGRSIMRMLSSSSSLSTTSSTHNSRRNSKTSCSVKCDEGQVHKEATYQRLNKNKVVVVDGTRVKLQIWDTAGQERFRSVTHAYYRDAHALLLLYDVTNKTTYDNIRAWLCEIRDCAQEDVVIVLIEKYHNKQQITLIKRFVTIGNKSDCSSSERQVKREDGERLAREHNVPFMETSAKTGLNVELAFQTVARQLKNRGYENGDDGKFNVHEFVRDNTKAKSICAQCSF</sequence>
<gene>
    <name evidence="6" type="ORF">FF38_03355</name>
</gene>
<evidence type="ECO:0000313" key="7">
    <source>
        <dbReference type="Proteomes" id="UP000037069"/>
    </source>
</evidence>
<feature type="compositionally biased region" description="Low complexity" evidence="5">
    <location>
        <begin position="367"/>
        <end position="385"/>
    </location>
</feature>
<reference evidence="6 7" key="1">
    <citation type="journal article" date="2015" name="Nat. Commun.">
        <title>Lucilia cuprina genome unlocks parasitic fly biology to underpin future interventions.</title>
        <authorList>
            <person name="Anstead C.A."/>
            <person name="Korhonen P.K."/>
            <person name="Young N.D."/>
            <person name="Hall R.S."/>
            <person name="Jex A.R."/>
            <person name="Murali S.C."/>
            <person name="Hughes D.S."/>
            <person name="Lee S.F."/>
            <person name="Perry T."/>
            <person name="Stroehlein A.J."/>
            <person name="Ansell B.R."/>
            <person name="Breugelmans B."/>
            <person name="Hofmann A."/>
            <person name="Qu J."/>
            <person name="Dugan S."/>
            <person name="Lee S.L."/>
            <person name="Chao H."/>
            <person name="Dinh H."/>
            <person name="Han Y."/>
            <person name="Doddapaneni H.V."/>
            <person name="Worley K.C."/>
            <person name="Muzny D.M."/>
            <person name="Ioannidis P."/>
            <person name="Waterhouse R.M."/>
            <person name="Zdobnov E.M."/>
            <person name="James P.J."/>
            <person name="Bagnall N.H."/>
            <person name="Kotze A.C."/>
            <person name="Gibbs R.A."/>
            <person name="Richards S."/>
            <person name="Batterham P."/>
            <person name="Gasser R.B."/>
        </authorList>
    </citation>
    <scope>NUCLEOTIDE SEQUENCE [LARGE SCALE GENOMIC DNA]</scope>
    <source>
        <strain evidence="6 7">LS</strain>
        <tissue evidence="6">Full body</tissue>
    </source>
</reference>
<dbReference type="GO" id="GO:0003924">
    <property type="term" value="F:GTPase activity"/>
    <property type="evidence" value="ECO:0007669"/>
    <property type="project" value="InterPro"/>
</dbReference>
<dbReference type="SMART" id="SM00173">
    <property type="entry name" value="RAS"/>
    <property type="match status" value="1"/>
</dbReference>
<feature type="compositionally biased region" description="Basic and acidic residues" evidence="5">
    <location>
        <begin position="21"/>
        <end position="36"/>
    </location>
</feature>
<organism evidence="6 7">
    <name type="scientific">Lucilia cuprina</name>
    <name type="common">Green bottle fly</name>
    <name type="synonym">Australian sheep blowfly</name>
    <dbReference type="NCBI Taxonomy" id="7375"/>
    <lineage>
        <taxon>Eukaryota</taxon>
        <taxon>Metazoa</taxon>
        <taxon>Ecdysozoa</taxon>
        <taxon>Arthropoda</taxon>
        <taxon>Hexapoda</taxon>
        <taxon>Insecta</taxon>
        <taxon>Pterygota</taxon>
        <taxon>Neoptera</taxon>
        <taxon>Endopterygota</taxon>
        <taxon>Diptera</taxon>
        <taxon>Brachycera</taxon>
        <taxon>Muscomorpha</taxon>
        <taxon>Oestroidea</taxon>
        <taxon>Calliphoridae</taxon>
        <taxon>Luciliinae</taxon>
        <taxon>Lucilia</taxon>
    </lineage>
</organism>
<feature type="compositionally biased region" description="Low complexity" evidence="5">
    <location>
        <begin position="718"/>
        <end position="731"/>
    </location>
</feature>
<feature type="compositionally biased region" description="Polar residues" evidence="5">
    <location>
        <begin position="564"/>
        <end position="573"/>
    </location>
</feature>
<feature type="region of interest" description="Disordered" evidence="5">
    <location>
        <begin position="520"/>
        <end position="542"/>
    </location>
</feature>
<dbReference type="SUPFAM" id="SSF52540">
    <property type="entry name" value="P-loop containing nucleoside triphosphate hydrolases"/>
    <property type="match status" value="2"/>
</dbReference>
<dbReference type="OrthoDB" id="9989112at2759"/>
<dbReference type="OMA" id="YANTEYS"/>
<dbReference type="Pfam" id="PF00071">
    <property type="entry name" value="Ras"/>
    <property type="match status" value="1"/>
</dbReference>
<comment type="caution">
    <text evidence="6">The sequence shown here is derived from an EMBL/GenBank/DDBJ whole genome shotgun (WGS) entry which is preliminary data.</text>
</comment>
<accession>A0A0L0C618</accession>
<feature type="compositionally biased region" description="Basic residues" evidence="5">
    <location>
        <begin position="386"/>
        <end position="399"/>
    </location>
</feature>
<evidence type="ECO:0000256" key="4">
    <source>
        <dbReference type="ARBA" id="ARBA00023288"/>
    </source>
</evidence>
<feature type="region of interest" description="Disordered" evidence="5">
    <location>
        <begin position="366"/>
        <end position="404"/>
    </location>
</feature>
<feature type="compositionally biased region" description="Polar residues" evidence="5">
    <location>
        <begin position="434"/>
        <end position="444"/>
    </location>
</feature>
<keyword evidence="2" id="KW-0547">Nucleotide-binding</keyword>
<dbReference type="InterPro" id="IPR027417">
    <property type="entry name" value="P-loop_NTPase"/>
</dbReference>
<proteinExistence type="inferred from homology"/>
<keyword evidence="3" id="KW-0342">GTP-binding</keyword>
<evidence type="ECO:0000256" key="3">
    <source>
        <dbReference type="ARBA" id="ARBA00023134"/>
    </source>
</evidence>
<dbReference type="GO" id="GO:0005525">
    <property type="term" value="F:GTP binding"/>
    <property type="evidence" value="ECO:0007669"/>
    <property type="project" value="UniProtKB-KW"/>
</dbReference>
<keyword evidence="7" id="KW-1185">Reference proteome</keyword>
<feature type="compositionally biased region" description="Basic and acidic residues" evidence="5">
    <location>
        <begin position="520"/>
        <end position="537"/>
    </location>
</feature>
<protein>
    <submittedName>
        <fullName evidence="6">Ras-related protein Rab-26</fullName>
    </submittedName>
</protein>
<feature type="region of interest" description="Disordered" evidence="5">
    <location>
        <begin position="562"/>
        <end position="659"/>
    </location>
</feature>
<keyword evidence="4" id="KW-0449">Lipoprotein</keyword>
<feature type="compositionally biased region" description="Acidic residues" evidence="5">
    <location>
        <begin position="634"/>
        <end position="648"/>
    </location>
</feature>
<dbReference type="Proteomes" id="UP000037069">
    <property type="component" value="Unassembled WGS sequence"/>
</dbReference>
<evidence type="ECO:0000256" key="2">
    <source>
        <dbReference type="ARBA" id="ARBA00022741"/>
    </source>
</evidence>
<feature type="region of interest" description="Disordered" evidence="5">
    <location>
        <begin position="1"/>
        <end position="38"/>
    </location>
</feature>
<feature type="compositionally biased region" description="Low complexity" evidence="5">
    <location>
        <begin position="574"/>
        <end position="593"/>
    </location>
</feature>
<dbReference type="EMBL" id="JRES01000951">
    <property type="protein sequence ID" value="KNC26859.1"/>
    <property type="molecule type" value="Genomic_DNA"/>
</dbReference>